<proteinExistence type="predicted"/>
<evidence type="ECO:0000313" key="2">
    <source>
        <dbReference type="EMBL" id="KAH3735274.1"/>
    </source>
</evidence>
<organism evidence="2 3">
    <name type="scientific">Dreissena polymorpha</name>
    <name type="common">Zebra mussel</name>
    <name type="synonym">Mytilus polymorpha</name>
    <dbReference type="NCBI Taxonomy" id="45954"/>
    <lineage>
        <taxon>Eukaryota</taxon>
        <taxon>Metazoa</taxon>
        <taxon>Spiralia</taxon>
        <taxon>Lophotrochozoa</taxon>
        <taxon>Mollusca</taxon>
        <taxon>Bivalvia</taxon>
        <taxon>Autobranchia</taxon>
        <taxon>Heteroconchia</taxon>
        <taxon>Euheterodonta</taxon>
        <taxon>Imparidentia</taxon>
        <taxon>Neoheterodontei</taxon>
        <taxon>Myida</taxon>
        <taxon>Dreissenoidea</taxon>
        <taxon>Dreissenidae</taxon>
        <taxon>Dreissena</taxon>
    </lineage>
</organism>
<dbReference type="AlphaFoldDB" id="A0A9D4CZY5"/>
<feature type="compositionally biased region" description="Polar residues" evidence="1">
    <location>
        <begin position="43"/>
        <end position="53"/>
    </location>
</feature>
<keyword evidence="3" id="KW-1185">Reference proteome</keyword>
<evidence type="ECO:0000256" key="1">
    <source>
        <dbReference type="SAM" id="MobiDB-lite"/>
    </source>
</evidence>
<accession>A0A9D4CZY5</accession>
<reference evidence="2" key="1">
    <citation type="journal article" date="2019" name="bioRxiv">
        <title>The Genome of the Zebra Mussel, Dreissena polymorpha: A Resource for Invasive Species Research.</title>
        <authorList>
            <person name="McCartney M.A."/>
            <person name="Auch B."/>
            <person name="Kono T."/>
            <person name="Mallez S."/>
            <person name="Zhang Y."/>
            <person name="Obille A."/>
            <person name="Becker A."/>
            <person name="Abrahante J.E."/>
            <person name="Garbe J."/>
            <person name="Badalamenti J.P."/>
            <person name="Herman A."/>
            <person name="Mangelson H."/>
            <person name="Liachko I."/>
            <person name="Sullivan S."/>
            <person name="Sone E.D."/>
            <person name="Koren S."/>
            <person name="Silverstein K.A.T."/>
            <person name="Beckman K.B."/>
            <person name="Gohl D.M."/>
        </authorList>
    </citation>
    <scope>NUCLEOTIDE SEQUENCE</scope>
    <source>
        <strain evidence="2">Duluth1</strain>
        <tissue evidence="2">Whole animal</tissue>
    </source>
</reference>
<dbReference type="Proteomes" id="UP000828390">
    <property type="component" value="Unassembled WGS sequence"/>
</dbReference>
<dbReference type="EMBL" id="JAIWYP010000011">
    <property type="protein sequence ID" value="KAH3735274.1"/>
    <property type="molecule type" value="Genomic_DNA"/>
</dbReference>
<feature type="region of interest" description="Disordered" evidence="1">
    <location>
        <begin position="1"/>
        <end position="53"/>
    </location>
</feature>
<name>A0A9D4CZY5_DREPO</name>
<sequence>MASSLTIEPVTKTAITDDKPDQHLSTAVSMPNPRPDIVKASNVPRSDVNQRPDTVTSPIALIKLPNPVDKKMLFKLKTGVGFVCEHRKMFTKE</sequence>
<reference evidence="2" key="2">
    <citation type="submission" date="2020-11" db="EMBL/GenBank/DDBJ databases">
        <authorList>
            <person name="McCartney M.A."/>
            <person name="Auch B."/>
            <person name="Kono T."/>
            <person name="Mallez S."/>
            <person name="Becker A."/>
            <person name="Gohl D.M."/>
            <person name="Silverstein K.A.T."/>
            <person name="Koren S."/>
            <person name="Bechman K.B."/>
            <person name="Herman A."/>
            <person name="Abrahante J.E."/>
            <person name="Garbe J."/>
        </authorList>
    </citation>
    <scope>NUCLEOTIDE SEQUENCE</scope>
    <source>
        <strain evidence="2">Duluth1</strain>
        <tissue evidence="2">Whole animal</tissue>
    </source>
</reference>
<comment type="caution">
    <text evidence="2">The sequence shown here is derived from an EMBL/GenBank/DDBJ whole genome shotgun (WGS) entry which is preliminary data.</text>
</comment>
<protein>
    <submittedName>
        <fullName evidence="2">Uncharacterized protein</fullName>
    </submittedName>
</protein>
<gene>
    <name evidence="2" type="ORF">DPMN_041739</name>
</gene>
<evidence type="ECO:0000313" key="3">
    <source>
        <dbReference type="Proteomes" id="UP000828390"/>
    </source>
</evidence>